<dbReference type="GO" id="GO:0006950">
    <property type="term" value="P:response to stress"/>
    <property type="evidence" value="ECO:0007669"/>
    <property type="project" value="TreeGrafter"/>
</dbReference>
<dbReference type="Proteomes" id="UP000053246">
    <property type="component" value="Unassembled WGS sequence"/>
</dbReference>
<dbReference type="PRINTS" id="PR00598">
    <property type="entry name" value="HTHMARR"/>
</dbReference>
<keyword evidence="3" id="KW-1185">Reference proteome</keyword>
<evidence type="ECO:0000313" key="3">
    <source>
        <dbReference type="Proteomes" id="UP000053246"/>
    </source>
</evidence>
<dbReference type="PANTHER" id="PTHR33164:SF99">
    <property type="entry name" value="MARR FAMILY REGULATORY PROTEIN"/>
    <property type="match status" value="1"/>
</dbReference>
<dbReference type="Pfam" id="PF12802">
    <property type="entry name" value="MarR_2"/>
    <property type="match status" value="1"/>
</dbReference>
<reference evidence="2 3" key="1">
    <citation type="submission" date="2015-10" db="EMBL/GenBank/DDBJ databases">
        <authorList>
            <person name="Ju K.-S."/>
            <person name="Doroghazi J.R."/>
            <person name="Metcalf W.W."/>
        </authorList>
    </citation>
    <scope>NUCLEOTIDE SEQUENCE [LARGE SCALE GENOMIC DNA]</scope>
    <source>
        <strain evidence="2 3">NRRL B-24793</strain>
    </source>
</reference>
<evidence type="ECO:0000313" key="2">
    <source>
        <dbReference type="EMBL" id="KUJ49610.1"/>
    </source>
</evidence>
<proteinExistence type="predicted"/>
<dbReference type="InterPro" id="IPR039422">
    <property type="entry name" value="MarR/SlyA-like"/>
</dbReference>
<accession>A0A9X0I9N9</accession>
<dbReference type="SUPFAM" id="SSF46785">
    <property type="entry name" value="Winged helix' DNA-binding domain"/>
    <property type="match status" value="1"/>
</dbReference>
<feature type="domain" description="HTH marR-type" evidence="1">
    <location>
        <begin position="12"/>
        <end position="148"/>
    </location>
</feature>
<dbReference type="PANTHER" id="PTHR33164">
    <property type="entry name" value="TRANSCRIPTIONAL REGULATOR, MARR FAMILY"/>
    <property type="match status" value="1"/>
</dbReference>
<gene>
    <name evidence="2" type="ORF">ADL17_08660</name>
</gene>
<dbReference type="PROSITE" id="PS50995">
    <property type="entry name" value="HTH_MARR_2"/>
    <property type="match status" value="1"/>
</dbReference>
<dbReference type="InterPro" id="IPR036390">
    <property type="entry name" value="WH_DNA-bd_sf"/>
</dbReference>
<dbReference type="GO" id="GO:0003700">
    <property type="term" value="F:DNA-binding transcription factor activity"/>
    <property type="evidence" value="ECO:0007669"/>
    <property type="project" value="InterPro"/>
</dbReference>
<organism evidence="2 3">
    <name type="scientific">Micromonospora maris</name>
    <dbReference type="NCBI Taxonomy" id="1003110"/>
    <lineage>
        <taxon>Bacteria</taxon>
        <taxon>Bacillati</taxon>
        <taxon>Actinomycetota</taxon>
        <taxon>Actinomycetes</taxon>
        <taxon>Micromonosporales</taxon>
        <taxon>Micromonosporaceae</taxon>
        <taxon>Micromonospora</taxon>
    </lineage>
</organism>
<protein>
    <submittedName>
        <fullName evidence="2">MarR family transcriptional regulator</fullName>
    </submittedName>
</protein>
<dbReference type="InterPro" id="IPR000835">
    <property type="entry name" value="HTH_MarR-typ"/>
</dbReference>
<dbReference type="OMA" id="KNGWVRR"/>
<dbReference type="RefSeq" id="WP_043723507.1">
    <property type="nucleotide sequence ID" value="NZ_CP108425.1"/>
</dbReference>
<evidence type="ECO:0000259" key="1">
    <source>
        <dbReference type="PROSITE" id="PS50995"/>
    </source>
</evidence>
<name>A0A9X0I9N9_9ACTN</name>
<dbReference type="SMART" id="SM00347">
    <property type="entry name" value="HTH_MARR"/>
    <property type="match status" value="1"/>
</dbReference>
<sequence length="153" mass="17303">MAVMTRWLDPDEQRTWRAFLAASRALMDTLDRELQRDAGMPHAYYEILVRLSEAPERRLRMSELADATGSSRSRLSHAVTRLEAAGWVRREDCPTDRRGQIARLTDDGFATLAAAAPGHVEGVRRHLFDALSPAQVDQLRRISEALTDHLNQP</sequence>
<dbReference type="AlphaFoldDB" id="A0A9X0I9N9"/>
<dbReference type="EMBL" id="LMWI01000001">
    <property type="protein sequence ID" value="KUJ49610.1"/>
    <property type="molecule type" value="Genomic_DNA"/>
</dbReference>
<dbReference type="InterPro" id="IPR036388">
    <property type="entry name" value="WH-like_DNA-bd_sf"/>
</dbReference>
<dbReference type="Gene3D" id="1.10.10.10">
    <property type="entry name" value="Winged helix-like DNA-binding domain superfamily/Winged helix DNA-binding domain"/>
    <property type="match status" value="1"/>
</dbReference>
<comment type="caution">
    <text evidence="2">The sequence shown here is derived from an EMBL/GenBank/DDBJ whole genome shotgun (WGS) entry which is preliminary data.</text>
</comment>